<keyword evidence="5" id="KW-0597">Phosphoprotein</keyword>
<dbReference type="GO" id="GO:0008270">
    <property type="term" value="F:zinc ion binding"/>
    <property type="evidence" value="ECO:0007669"/>
    <property type="project" value="UniProtKB-UniRule"/>
</dbReference>
<keyword evidence="6" id="KW-0479">Metal-binding</keyword>
<evidence type="ECO:0000256" key="10">
    <source>
        <dbReference type="ARBA" id="ARBA00046946"/>
    </source>
</evidence>
<dbReference type="InterPro" id="IPR048371">
    <property type="entry name" value="ZNHIT3_C"/>
</dbReference>
<evidence type="ECO:0000256" key="1">
    <source>
        <dbReference type="ARBA" id="ARBA00004123"/>
    </source>
</evidence>
<evidence type="ECO:0000256" key="6">
    <source>
        <dbReference type="ARBA" id="ARBA00022723"/>
    </source>
</evidence>
<evidence type="ECO:0000256" key="5">
    <source>
        <dbReference type="ARBA" id="ARBA00022553"/>
    </source>
</evidence>
<dbReference type="EMBL" id="HBUF01179750">
    <property type="protein sequence ID" value="CAG6654990.1"/>
    <property type="molecule type" value="Transcribed_RNA"/>
</dbReference>
<evidence type="ECO:0000256" key="7">
    <source>
        <dbReference type="ARBA" id="ARBA00022771"/>
    </source>
</evidence>
<protein>
    <recommendedName>
        <fullName evidence="3">Zinc finger HIT domain-containing protein 3</fullName>
    </recommendedName>
</protein>
<dbReference type="GO" id="GO:0005634">
    <property type="term" value="C:nucleus"/>
    <property type="evidence" value="ECO:0007669"/>
    <property type="project" value="UniProtKB-SubCell"/>
</dbReference>
<accession>A0A8D8RRY0</accession>
<name>A0A8D8RRY0_9HEMI</name>
<evidence type="ECO:0000256" key="8">
    <source>
        <dbReference type="ARBA" id="ARBA00022833"/>
    </source>
</evidence>
<feature type="domain" description="HIT-type" evidence="12">
    <location>
        <begin position="80"/>
        <end position="112"/>
    </location>
</feature>
<reference evidence="13" key="1">
    <citation type="submission" date="2021-05" db="EMBL/GenBank/DDBJ databases">
        <authorList>
            <person name="Alioto T."/>
            <person name="Alioto T."/>
            <person name="Gomez Garrido J."/>
        </authorList>
    </citation>
    <scope>NUCLEOTIDE SEQUENCE</scope>
</reference>
<keyword evidence="4" id="KW-0963">Cytoplasm</keyword>
<proteinExistence type="predicted"/>
<dbReference type="Gene3D" id="3.30.60.190">
    <property type="match status" value="1"/>
</dbReference>
<dbReference type="Pfam" id="PF04438">
    <property type="entry name" value="zf-HIT"/>
    <property type="match status" value="1"/>
</dbReference>
<evidence type="ECO:0000256" key="11">
    <source>
        <dbReference type="PROSITE-ProRule" id="PRU00453"/>
    </source>
</evidence>
<comment type="subunit">
    <text evidence="10">Thyroid receptor interacting proteins (TRIPs) specifically interact with the ligand binding domain of the thyroid receptor (TR). Requires the presence of thyroid hormone for its interaction. Interacts with NUFIP1. Interacts (via HIT-type zinc finger) with the RUVBL1/RUVBL2 complex in the presence of ADP.</text>
</comment>
<sequence length="242" mass="28075">MWVKEKSRKVEKCWKLLENSTSFLEKQKKAVIFLDNWIEIPITYLLHNRNITLNLKHHYQYLIRKKGVDLCSYQSKMFTCEICQEKEKKYKCPNCEIVYCSVQCFQTHKESCTTIKLSDANHADTTEGTQLNENNDALEEETAYQFPTKHTVPLEKLKLLGTNEHLKSLLANPHLQSILTALTKTRNIQHAMSMVMLEPIFVEFSVECLRTVEEVGQGEEDLDSAELKQFVSQIKQLVDNTG</sequence>
<dbReference type="AlphaFoldDB" id="A0A8D8RRY0"/>
<keyword evidence="8" id="KW-0862">Zinc</keyword>
<dbReference type="CDD" id="cd23024">
    <property type="entry name" value="zf-HIT_ZNHIT2-3"/>
    <property type="match status" value="1"/>
</dbReference>
<evidence type="ECO:0000256" key="2">
    <source>
        <dbReference type="ARBA" id="ARBA00004496"/>
    </source>
</evidence>
<dbReference type="GO" id="GO:0048254">
    <property type="term" value="P:snoRNA localization"/>
    <property type="evidence" value="ECO:0007669"/>
    <property type="project" value="TreeGrafter"/>
</dbReference>
<evidence type="ECO:0000256" key="9">
    <source>
        <dbReference type="ARBA" id="ARBA00023242"/>
    </source>
</evidence>
<dbReference type="PROSITE" id="PS51083">
    <property type="entry name" value="ZF_HIT"/>
    <property type="match status" value="1"/>
</dbReference>
<dbReference type="GO" id="GO:0000463">
    <property type="term" value="P:maturation of LSU-rRNA from tricistronic rRNA transcript (SSU-rRNA, 5.8S rRNA, LSU-rRNA)"/>
    <property type="evidence" value="ECO:0007669"/>
    <property type="project" value="TreeGrafter"/>
</dbReference>
<dbReference type="SUPFAM" id="SSF144232">
    <property type="entry name" value="HIT/MYND zinc finger-like"/>
    <property type="match status" value="1"/>
</dbReference>
<organism evidence="13">
    <name type="scientific">Cacopsylla melanoneura</name>
    <dbReference type="NCBI Taxonomy" id="428564"/>
    <lineage>
        <taxon>Eukaryota</taxon>
        <taxon>Metazoa</taxon>
        <taxon>Ecdysozoa</taxon>
        <taxon>Arthropoda</taxon>
        <taxon>Hexapoda</taxon>
        <taxon>Insecta</taxon>
        <taxon>Pterygota</taxon>
        <taxon>Neoptera</taxon>
        <taxon>Paraneoptera</taxon>
        <taxon>Hemiptera</taxon>
        <taxon>Sternorrhyncha</taxon>
        <taxon>Psylloidea</taxon>
        <taxon>Psyllidae</taxon>
        <taxon>Psyllinae</taxon>
        <taxon>Cacopsylla</taxon>
    </lineage>
</organism>
<dbReference type="Pfam" id="PF21373">
    <property type="entry name" value="ZNHIT3_C"/>
    <property type="match status" value="1"/>
</dbReference>
<evidence type="ECO:0000313" key="13">
    <source>
        <dbReference type="EMBL" id="CAG6654990.1"/>
    </source>
</evidence>
<dbReference type="GO" id="GO:0000492">
    <property type="term" value="P:box C/D snoRNP assembly"/>
    <property type="evidence" value="ECO:0007669"/>
    <property type="project" value="TreeGrafter"/>
</dbReference>
<comment type="subcellular location">
    <subcellularLocation>
        <location evidence="2">Cytoplasm</location>
    </subcellularLocation>
    <subcellularLocation>
        <location evidence="1">Nucleus</location>
    </subcellularLocation>
</comment>
<dbReference type="GO" id="GO:0070761">
    <property type="term" value="C:pre-snoRNP complex"/>
    <property type="evidence" value="ECO:0007669"/>
    <property type="project" value="TreeGrafter"/>
</dbReference>
<dbReference type="PANTHER" id="PTHR13483">
    <property type="entry name" value="BOX C_D SNORNA PROTEIN 1-RELATED"/>
    <property type="match status" value="1"/>
</dbReference>
<evidence type="ECO:0000256" key="3">
    <source>
        <dbReference type="ARBA" id="ARBA00021568"/>
    </source>
</evidence>
<keyword evidence="7 11" id="KW-0863">Zinc-finger</keyword>
<evidence type="ECO:0000256" key="4">
    <source>
        <dbReference type="ARBA" id="ARBA00022490"/>
    </source>
</evidence>
<dbReference type="InterPro" id="IPR051639">
    <property type="entry name" value="BCD1"/>
</dbReference>
<evidence type="ECO:0000259" key="12">
    <source>
        <dbReference type="PROSITE" id="PS51083"/>
    </source>
</evidence>
<dbReference type="GO" id="GO:0005737">
    <property type="term" value="C:cytoplasm"/>
    <property type="evidence" value="ECO:0007669"/>
    <property type="project" value="UniProtKB-SubCell"/>
</dbReference>
<keyword evidence="9" id="KW-0539">Nucleus</keyword>
<dbReference type="PANTHER" id="PTHR13483:SF11">
    <property type="entry name" value="ZINC FINGER HIT DOMAIN-CONTAINING PROTEIN 3"/>
    <property type="match status" value="1"/>
</dbReference>
<dbReference type="InterPro" id="IPR007529">
    <property type="entry name" value="Znf_HIT"/>
</dbReference>